<dbReference type="Pfam" id="PF13966">
    <property type="entry name" value="zf-RVT"/>
    <property type="match status" value="1"/>
</dbReference>
<organism evidence="2 3">
    <name type="scientific">Brassica napus</name>
    <name type="common">Rape</name>
    <dbReference type="NCBI Taxonomy" id="3708"/>
    <lineage>
        <taxon>Eukaryota</taxon>
        <taxon>Viridiplantae</taxon>
        <taxon>Streptophyta</taxon>
        <taxon>Embryophyta</taxon>
        <taxon>Tracheophyta</taxon>
        <taxon>Spermatophyta</taxon>
        <taxon>Magnoliopsida</taxon>
        <taxon>eudicotyledons</taxon>
        <taxon>Gunneridae</taxon>
        <taxon>Pentapetalae</taxon>
        <taxon>rosids</taxon>
        <taxon>malvids</taxon>
        <taxon>Brassicales</taxon>
        <taxon>Brassicaceae</taxon>
        <taxon>Brassiceae</taxon>
        <taxon>Brassica</taxon>
    </lineage>
</organism>
<sequence>MLPQARSDAMVLVQTFLTYITLEDEVADAYEWNVTGAPTMRYKTSLVYWKLKGEEQRVPWAKIVWTSRGIPKHNFLVWLFMLNRCPTRDRLLSWGLSVDANCLLWNREAESRDHLFFRCPFSWRIWSEIARRCSFTPSPIWLDVMDQLITLTAASLPALSICGFHHFLLESASQGSITELQTFLSCVLLLPHAAVALNGVNENSFIS</sequence>
<reference evidence="2 3" key="1">
    <citation type="submission" date="2021-05" db="EMBL/GenBank/DDBJ databases">
        <title>Genome Assembly of Synthetic Allotetraploid Brassica napus Reveals Homoeologous Exchanges between Subgenomes.</title>
        <authorList>
            <person name="Davis J.T."/>
        </authorList>
    </citation>
    <scope>NUCLEOTIDE SEQUENCE [LARGE SCALE GENOMIC DNA]</scope>
    <source>
        <strain evidence="3">cv. Da-Ae</strain>
        <tissue evidence="2">Seedling</tissue>
    </source>
</reference>
<gene>
    <name evidence="2" type="ORF">HID58_087158</name>
</gene>
<name>A0ABQ7XUC0_BRANA</name>
<evidence type="ECO:0000259" key="1">
    <source>
        <dbReference type="Pfam" id="PF13966"/>
    </source>
</evidence>
<comment type="caution">
    <text evidence="2">The sequence shown here is derived from an EMBL/GenBank/DDBJ whole genome shotgun (WGS) entry which is preliminary data.</text>
</comment>
<evidence type="ECO:0000313" key="2">
    <source>
        <dbReference type="EMBL" id="KAH0858897.1"/>
    </source>
</evidence>
<accession>A0ABQ7XUC0</accession>
<evidence type="ECO:0000313" key="3">
    <source>
        <dbReference type="Proteomes" id="UP000824890"/>
    </source>
</evidence>
<proteinExistence type="predicted"/>
<dbReference type="Proteomes" id="UP000824890">
    <property type="component" value="Unassembled WGS sequence"/>
</dbReference>
<keyword evidence="3" id="KW-1185">Reference proteome</keyword>
<dbReference type="EMBL" id="JAGKQM010000019">
    <property type="protein sequence ID" value="KAH0858897.1"/>
    <property type="molecule type" value="Genomic_DNA"/>
</dbReference>
<feature type="domain" description="Reverse transcriptase zinc-binding" evidence="1">
    <location>
        <begin position="42"/>
        <end position="126"/>
    </location>
</feature>
<dbReference type="InterPro" id="IPR026960">
    <property type="entry name" value="RVT-Znf"/>
</dbReference>
<protein>
    <recommendedName>
        <fullName evidence="1">Reverse transcriptase zinc-binding domain-containing protein</fullName>
    </recommendedName>
</protein>